<name>A0A5B0QQC7_PUCGR</name>
<evidence type="ECO:0000313" key="3">
    <source>
        <dbReference type="Proteomes" id="UP000324748"/>
    </source>
</evidence>
<sequence>MECQFHHIFAFLLTITLMGQWIAPVLGSEFVAKPNQVSWLHLDPMKQNNIDDPESVCCYNYGNRWILKNHAQRSIKLSIVKEGKNIKTFELAPGKVFVETDIPMLENLTLIRETN</sequence>
<dbReference type="EMBL" id="VSWC01000014">
    <property type="protein sequence ID" value="KAA1115349.1"/>
    <property type="molecule type" value="Genomic_DNA"/>
</dbReference>
<protein>
    <submittedName>
        <fullName evidence="2">Uncharacterized protein</fullName>
    </submittedName>
</protein>
<reference evidence="2 3" key="1">
    <citation type="submission" date="2019-05" db="EMBL/GenBank/DDBJ databases">
        <title>Emergence of the Ug99 lineage of the wheat stem rust pathogen through somatic hybridization.</title>
        <authorList>
            <person name="Li F."/>
            <person name="Upadhyaya N.M."/>
            <person name="Sperschneider J."/>
            <person name="Matny O."/>
            <person name="Nguyen-Phuc H."/>
            <person name="Mago R."/>
            <person name="Raley C."/>
            <person name="Miller M.E."/>
            <person name="Silverstein K.A.T."/>
            <person name="Henningsen E."/>
            <person name="Hirsch C.D."/>
            <person name="Visser B."/>
            <person name="Pretorius Z.A."/>
            <person name="Steffenson B.J."/>
            <person name="Schwessinger B."/>
            <person name="Dodds P.N."/>
            <person name="Figueroa M."/>
        </authorList>
    </citation>
    <scope>NUCLEOTIDE SEQUENCE [LARGE SCALE GENOMIC DNA]</scope>
    <source>
        <strain evidence="2">21-0</strain>
    </source>
</reference>
<gene>
    <name evidence="2" type="ORF">PGT21_035444</name>
</gene>
<accession>A0A5B0QQC7</accession>
<proteinExistence type="predicted"/>
<feature type="signal peptide" evidence="1">
    <location>
        <begin position="1"/>
        <end position="27"/>
    </location>
</feature>
<evidence type="ECO:0000256" key="1">
    <source>
        <dbReference type="SAM" id="SignalP"/>
    </source>
</evidence>
<keyword evidence="1" id="KW-0732">Signal</keyword>
<comment type="caution">
    <text evidence="2">The sequence shown here is derived from an EMBL/GenBank/DDBJ whole genome shotgun (WGS) entry which is preliminary data.</text>
</comment>
<dbReference type="AlphaFoldDB" id="A0A5B0QQC7"/>
<keyword evidence="3" id="KW-1185">Reference proteome</keyword>
<dbReference type="Proteomes" id="UP000324748">
    <property type="component" value="Unassembled WGS sequence"/>
</dbReference>
<organism evidence="2 3">
    <name type="scientific">Puccinia graminis f. sp. tritici</name>
    <dbReference type="NCBI Taxonomy" id="56615"/>
    <lineage>
        <taxon>Eukaryota</taxon>
        <taxon>Fungi</taxon>
        <taxon>Dikarya</taxon>
        <taxon>Basidiomycota</taxon>
        <taxon>Pucciniomycotina</taxon>
        <taxon>Pucciniomycetes</taxon>
        <taxon>Pucciniales</taxon>
        <taxon>Pucciniaceae</taxon>
        <taxon>Puccinia</taxon>
    </lineage>
</organism>
<feature type="chain" id="PRO_5023082951" evidence="1">
    <location>
        <begin position="28"/>
        <end position="115"/>
    </location>
</feature>
<evidence type="ECO:0000313" key="2">
    <source>
        <dbReference type="EMBL" id="KAA1115349.1"/>
    </source>
</evidence>